<sequence length="75" mass="8552">MKELAKESWNYSLLESESGDFIFNVVSGSVGLYEIKISLTPDEIRRYTKEGNSYLAILANEIRSNESNFQTRKVA</sequence>
<name>A0A1I1U5J1_9BACT</name>
<protein>
    <submittedName>
        <fullName evidence="1">Uncharacterized protein</fullName>
    </submittedName>
</protein>
<gene>
    <name evidence="1" type="ORF">SAMN05216167_10662</name>
</gene>
<evidence type="ECO:0000313" key="2">
    <source>
        <dbReference type="Proteomes" id="UP000198598"/>
    </source>
</evidence>
<organism evidence="1 2">
    <name type="scientific">Spirosoma endophyticum</name>
    <dbReference type="NCBI Taxonomy" id="662367"/>
    <lineage>
        <taxon>Bacteria</taxon>
        <taxon>Pseudomonadati</taxon>
        <taxon>Bacteroidota</taxon>
        <taxon>Cytophagia</taxon>
        <taxon>Cytophagales</taxon>
        <taxon>Cytophagaceae</taxon>
        <taxon>Spirosoma</taxon>
    </lineage>
</organism>
<reference evidence="1 2" key="1">
    <citation type="submission" date="2016-10" db="EMBL/GenBank/DDBJ databases">
        <authorList>
            <person name="de Groot N.N."/>
        </authorList>
    </citation>
    <scope>NUCLEOTIDE SEQUENCE [LARGE SCALE GENOMIC DNA]</scope>
    <source>
        <strain evidence="1 2">DSM 26130</strain>
    </source>
</reference>
<dbReference type="AlphaFoldDB" id="A0A1I1U5J1"/>
<dbReference type="OrthoDB" id="963457at2"/>
<dbReference type="STRING" id="662367.SAMN05216167_10662"/>
<dbReference type="EMBL" id="FOLQ01000006">
    <property type="protein sequence ID" value="SFD63983.1"/>
    <property type="molecule type" value="Genomic_DNA"/>
</dbReference>
<dbReference type="Proteomes" id="UP000198598">
    <property type="component" value="Unassembled WGS sequence"/>
</dbReference>
<keyword evidence="2" id="KW-1185">Reference proteome</keyword>
<accession>A0A1I1U5J1</accession>
<proteinExistence type="predicted"/>
<dbReference type="RefSeq" id="WP_093828225.1">
    <property type="nucleotide sequence ID" value="NZ_FOLQ01000006.1"/>
</dbReference>
<evidence type="ECO:0000313" key="1">
    <source>
        <dbReference type="EMBL" id="SFD63983.1"/>
    </source>
</evidence>